<dbReference type="EMBL" id="JBJQND010000009">
    <property type="protein sequence ID" value="KAL3867024.1"/>
    <property type="molecule type" value="Genomic_DNA"/>
</dbReference>
<reference evidence="2 3" key="1">
    <citation type="submission" date="2024-11" db="EMBL/GenBank/DDBJ databases">
        <title>Chromosome-level genome assembly of the freshwater bivalve Anodonta woodiana.</title>
        <authorList>
            <person name="Chen X."/>
        </authorList>
    </citation>
    <scope>NUCLEOTIDE SEQUENCE [LARGE SCALE GENOMIC DNA]</scope>
    <source>
        <strain evidence="2">MN2024</strain>
        <tissue evidence="2">Gills</tissue>
    </source>
</reference>
<dbReference type="Proteomes" id="UP001634394">
    <property type="component" value="Unassembled WGS sequence"/>
</dbReference>
<evidence type="ECO:0000313" key="3">
    <source>
        <dbReference type="Proteomes" id="UP001634394"/>
    </source>
</evidence>
<comment type="caution">
    <text evidence="2">The sequence shown here is derived from an EMBL/GenBank/DDBJ whole genome shotgun (WGS) entry which is preliminary data.</text>
</comment>
<feature type="compositionally biased region" description="Basic and acidic residues" evidence="1">
    <location>
        <begin position="66"/>
        <end position="80"/>
    </location>
</feature>
<dbReference type="AlphaFoldDB" id="A0ABD3VZK0"/>
<feature type="region of interest" description="Disordered" evidence="1">
    <location>
        <begin position="276"/>
        <end position="298"/>
    </location>
</feature>
<protein>
    <submittedName>
        <fullName evidence="2">Uncharacterized protein</fullName>
    </submittedName>
</protein>
<keyword evidence="3" id="KW-1185">Reference proteome</keyword>
<sequence length="298" mass="34033">MAYRGLGLLSYPSFWTGESESHLIRDKELGKMKIEPVRLPVATTYDVDDDYDYIMAKAVKSYKLHREREQADTKGRDFRPGSRGMRRYLRPKTAPPNSRSMKITKLKPVYVPQVDAINEVKMANEMEERPPRRVLQVTRVNLKMNEESNKTKSFMKRNQPSFSWYSNTYPATSQLQQFARPPSQNQMSTSCILDGASSSGASAVAARNAIRSERPLTAKSKSDEGTALYNYEGGLFFEPKKHADFFVIHPDWVSEAMSIQKLTLSNRNATKAMTWPGRRCKSAPPPKLRNPITWDQKL</sequence>
<organism evidence="2 3">
    <name type="scientific">Sinanodonta woodiana</name>
    <name type="common">Chinese pond mussel</name>
    <name type="synonym">Anodonta woodiana</name>
    <dbReference type="NCBI Taxonomy" id="1069815"/>
    <lineage>
        <taxon>Eukaryota</taxon>
        <taxon>Metazoa</taxon>
        <taxon>Spiralia</taxon>
        <taxon>Lophotrochozoa</taxon>
        <taxon>Mollusca</taxon>
        <taxon>Bivalvia</taxon>
        <taxon>Autobranchia</taxon>
        <taxon>Heteroconchia</taxon>
        <taxon>Palaeoheterodonta</taxon>
        <taxon>Unionida</taxon>
        <taxon>Unionoidea</taxon>
        <taxon>Unionidae</taxon>
        <taxon>Unioninae</taxon>
        <taxon>Sinanodonta</taxon>
    </lineage>
</organism>
<evidence type="ECO:0000313" key="2">
    <source>
        <dbReference type="EMBL" id="KAL3867024.1"/>
    </source>
</evidence>
<proteinExistence type="predicted"/>
<accession>A0ABD3VZK0</accession>
<evidence type="ECO:0000256" key="1">
    <source>
        <dbReference type="SAM" id="MobiDB-lite"/>
    </source>
</evidence>
<name>A0ABD3VZK0_SINWO</name>
<gene>
    <name evidence="2" type="ORF">ACJMK2_044265</name>
</gene>
<feature type="region of interest" description="Disordered" evidence="1">
    <location>
        <begin position="66"/>
        <end position="100"/>
    </location>
</feature>